<reference evidence="2" key="1">
    <citation type="submission" date="2017-01" db="EMBL/GenBank/DDBJ databases">
        <title>Genome Analysis of Deinococcus marmoris KOPRI26562.</title>
        <authorList>
            <person name="Kim J.H."/>
            <person name="Oh H.-M."/>
        </authorList>
    </citation>
    <scope>NUCLEOTIDE SEQUENCE [LARGE SCALE GENOMIC DNA]</scope>
    <source>
        <strain evidence="2">PAMC 26633</strain>
    </source>
</reference>
<evidence type="ECO:0000313" key="1">
    <source>
        <dbReference type="EMBL" id="OXC73659.1"/>
    </source>
</evidence>
<proteinExistence type="predicted"/>
<dbReference type="EMBL" id="MTHB01000246">
    <property type="protein sequence ID" value="OXC73659.1"/>
    <property type="molecule type" value="Genomic_DNA"/>
</dbReference>
<sequence length="38" mass="4232">MTSMNAFRKGRRSDVRSAAIFIAEDFRSKNGVYFGCAA</sequence>
<organism evidence="1 2">
    <name type="scientific">Caballeronia sordidicola</name>
    <name type="common">Burkholderia sordidicola</name>
    <dbReference type="NCBI Taxonomy" id="196367"/>
    <lineage>
        <taxon>Bacteria</taxon>
        <taxon>Pseudomonadati</taxon>
        <taxon>Pseudomonadota</taxon>
        <taxon>Betaproteobacteria</taxon>
        <taxon>Burkholderiales</taxon>
        <taxon>Burkholderiaceae</taxon>
        <taxon>Caballeronia</taxon>
    </lineage>
</organism>
<evidence type="ECO:0000313" key="2">
    <source>
        <dbReference type="Proteomes" id="UP000214720"/>
    </source>
</evidence>
<comment type="caution">
    <text evidence="1">The sequence shown here is derived from an EMBL/GenBank/DDBJ whole genome shotgun (WGS) entry which is preliminary data.</text>
</comment>
<gene>
    <name evidence="1" type="ORF">BSU04_36310</name>
</gene>
<dbReference type="AlphaFoldDB" id="A0A226WS55"/>
<accession>A0A226WS55</accession>
<name>A0A226WS55_CABSO</name>
<protein>
    <submittedName>
        <fullName evidence="1">Uncharacterized protein</fullName>
    </submittedName>
</protein>
<dbReference type="Proteomes" id="UP000214720">
    <property type="component" value="Unassembled WGS sequence"/>
</dbReference>